<sequence length="124" mass="14101">MLEFSFPDGITLNDYSLLVEDMASPVREVTFEADGTEITFGTSNLHTSALEKKIEMAISEHERLTGDQLHTTIVKESMKIRLVGFQGTEEEMKKALEYVEEKRKIHNLDSDNMTDMALTRFIAV</sequence>
<dbReference type="RefSeq" id="WP_023556632.1">
    <property type="nucleotide sequence ID" value="NZ_KI629782.1"/>
</dbReference>
<dbReference type="Proteomes" id="UP000017973">
    <property type="component" value="Unassembled WGS sequence"/>
</dbReference>
<dbReference type="HOGENOM" id="CLU_1999572_0_0_9"/>
<dbReference type="PATRIC" id="fig|1408254.3.peg.2677"/>
<accession>V6M7S3</accession>
<comment type="caution">
    <text evidence="1">The sequence shown here is derived from an EMBL/GenBank/DDBJ whole genome shotgun (WGS) entry which is preliminary data.</text>
</comment>
<proteinExistence type="predicted"/>
<dbReference type="EMBL" id="AYJU01000016">
    <property type="protein sequence ID" value="EST54606.1"/>
    <property type="molecule type" value="Genomic_DNA"/>
</dbReference>
<keyword evidence="2" id="KW-1185">Reference proteome</keyword>
<dbReference type="AlphaFoldDB" id="V6M7S3"/>
<name>V6M7S3_9BACL</name>
<reference evidence="1 2" key="1">
    <citation type="journal article" date="2014" name="Genome Announc.">
        <title>Draft Genome Sequence of Brevibacillus panacihumi Strain W25, a Halotolerant Hydrocarbon-Degrading Bacterium.</title>
        <authorList>
            <person name="Wang X."/>
            <person name="Jin D."/>
            <person name="Zhou L."/>
            <person name="Wu L."/>
            <person name="An W."/>
            <person name="Chen Y."/>
            <person name="Zhao L."/>
        </authorList>
    </citation>
    <scope>NUCLEOTIDE SEQUENCE [LARGE SCALE GENOMIC DNA]</scope>
    <source>
        <strain evidence="1 2">W25</strain>
    </source>
</reference>
<organism evidence="1 2">
    <name type="scientific">Brevibacillus panacihumi W25</name>
    <dbReference type="NCBI Taxonomy" id="1408254"/>
    <lineage>
        <taxon>Bacteria</taxon>
        <taxon>Bacillati</taxon>
        <taxon>Bacillota</taxon>
        <taxon>Bacilli</taxon>
        <taxon>Bacillales</taxon>
        <taxon>Paenibacillaceae</taxon>
        <taxon>Brevibacillus</taxon>
    </lineage>
</organism>
<protein>
    <submittedName>
        <fullName evidence="1">Uncharacterized protein</fullName>
    </submittedName>
</protein>
<gene>
    <name evidence="1" type="ORF">T458_13570</name>
</gene>
<evidence type="ECO:0000313" key="2">
    <source>
        <dbReference type="Proteomes" id="UP000017973"/>
    </source>
</evidence>
<evidence type="ECO:0000313" key="1">
    <source>
        <dbReference type="EMBL" id="EST54606.1"/>
    </source>
</evidence>